<keyword evidence="3" id="KW-1185">Reference proteome</keyword>
<evidence type="ECO:0000256" key="1">
    <source>
        <dbReference type="SAM" id="Phobius"/>
    </source>
</evidence>
<dbReference type="OrthoDB" id="5366688at2759"/>
<evidence type="ECO:0000313" key="2">
    <source>
        <dbReference type="EMBL" id="OKL58614.1"/>
    </source>
</evidence>
<evidence type="ECO:0008006" key="4">
    <source>
        <dbReference type="Google" id="ProtNLM"/>
    </source>
</evidence>
<accession>A0A225AJZ2</accession>
<keyword evidence="1" id="KW-0472">Membrane</keyword>
<reference evidence="2 3" key="1">
    <citation type="submission" date="2015-06" db="EMBL/GenBank/DDBJ databases">
        <title>Talaromyces atroroseus IBT 11181 draft genome.</title>
        <authorList>
            <person name="Rasmussen K.B."/>
            <person name="Rasmussen S."/>
            <person name="Petersen B."/>
            <person name="Sicheritz-Ponten T."/>
            <person name="Mortensen U.H."/>
            <person name="Thrane U."/>
        </authorList>
    </citation>
    <scope>NUCLEOTIDE SEQUENCE [LARGE SCALE GENOMIC DNA]</scope>
    <source>
        <strain evidence="2 3">IBT 11181</strain>
    </source>
</reference>
<evidence type="ECO:0000313" key="3">
    <source>
        <dbReference type="Proteomes" id="UP000214365"/>
    </source>
</evidence>
<sequence length="226" mass="24715">MSGRYAAQQRQQQLEEEEDSTIFYFFRKSRHGILGVCYHVFRAAEIITLVAIIGLVGQFISDMDGSSVNPPSVLVGILSLVCLAALYLVILVILFWDFPHKIFYHWPILIDSAILAGFVAVAVVSGRPLAYLRCSSIGGSSGSASSFISSLASKVDKGAGEVIYSDFIAASRQVCNEMKAIWGLVIADCIFFALTVIIGIFLFFMTRSERAQKGQKGQEDQEGQPA</sequence>
<comment type="caution">
    <text evidence="2">The sequence shown here is derived from an EMBL/GenBank/DDBJ whole genome shotgun (WGS) entry which is preliminary data.</text>
</comment>
<organism evidence="2 3">
    <name type="scientific">Talaromyces atroroseus</name>
    <dbReference type="NCBI Taxonomy" id="1441469"/>
    <lineage>
        <taxon>Eukaryota</taxon>
        <taxon>Fungi</taxon>
        <taxon>Dikarya</taxon>
        <taxon>Ascomycota</taxon>
        <taxon>Pezizomycotina</taxon>
        <taxon>Eurotiomycetes</taxon>
        <taxon>Eurotiomycetidae</taxon>
        <taxon>Eurotiales</taxon>
        <taxon>Trichocomaceae</taxon>
        <taxon>Talaromyces</taxon>
        <taxon>Talaromyces sect. Trachyspermi</taxon>
    </lineage>
</organism>
<feature type="transmembrane region" description="Helical" evidence="1">
    <location>
        <begin position="180"/>
        <end position="204"/>
    </location>
</feature>
<feature type="transmembrane region" description="Helical" evidence="1">
    <location>
        <begin position="103"/>
        <end position="123"/>
    </location>
</feature>
<dbReference type="EMBL" id="LFMY01000009">
    <property type="protein sequence ID" value="OKL58614.1"/>
    <property type="molecule type" value="Genomic_DNA"/>
</dbReference>
<name>A0A225AJZ2_TALAT</name>
<feature type="transmembrane region" description="Helical" evidence="1">
    <location>
        <begin position="36"/>
        <end position="60"/>
    </location>
</feature>
<dbReference type="GeneID" id="31005930"/>
<dbReference type="RefSeq" id="XP_020118735.1">
    <property type="nucleotide sequence ID" value="XM_020268469.1"/>
</dbReference>
<proteinExistence type="predicted"/>
<keyword evidence="1" id="KW-0812">Transmembrane</keyword>
<keyword evidence="1" id="KW-1133">Transmembrane helix</keyword>
<dbReference type="AlphaFoldDB" id="A0A225AJZ2"/>
<dbReference type="Proteomes" id="UP000214365">
    <property type="component" value="Unassembled WGS sequence"/>
</dbReference>
<feature type="transmembrane region" description="Helical" evidence="1">
    <location>
        <begin position="72"/>
        <end position="96"/>
    </location>
</feature>
<gene>
    <name evidence="2" type="ORF">UA08_06174</name>
</gene>
<protein>
    <recommendedName>
        <fullName evidence="4">MARVEL domain-containing protein</fullName>
    </recommendedName>
</protein>